<protein>
    <submittedName>
        <fullName evidence="4">Ankyrin repeat-containing protein</fullName>
    </submittedName>
</protein>
<evidence type="ECO:0000256" key="3">
    <source>
        <dbReference type="PROSITE-ProRule" id="PRU00023"/>
    </source>
</evidence>
<evidence type="ECO:0000256" key="1">
    <source>
        <dbReference type="ARBA" id="ARBA00022737"/>
    </source>
</evidence>
<reference evidence="5" key="1">
    <citation type="submission" date="2016-10" db="EMBL/GenBank/DDBJ databases">
        <authorList>
            <person name="Varghese N."/>
            <person name="Submissions S."/>
        </authorList>
    </citation>
    <scope>NUCLEOTIDE SEQUENCE [LARGE SCALE GENOMIC DNA]</scope>
    <source>
        <strain evidence="5">DSM 23920</strain>
    </source>
</reference>
<dbReference type="PROSITE" id="PS50088">
    <property type="entry name" value="ANK_REPEAT"/>
    <property type="match status" value="2"/>
</dbReference>
<dbReference type="PROSITE" id="PS50297">
    <property type="entry name" value="ANK_REP_REGION"/>
    <property type="match status" value="1"/>
</dbReference>
<accession>A0A1H3ZA25</accession>
<organism evidence="4 5">
    <name type="scientific">Chitinophaga terrae</name>
    <name type="common">ex Kim and Jung 2007</name>
    <dbReference type="NCBI Taxonomy" id="408074"/>
    <lineage>
        <taxon>Bacteria</taxon>
        <taxon>Pseudomonadati</taxon>
        <taxon>Bacteroidota</taxon>
        <taxon>Chitinophagia</taxon>
        <taxon>Chitinophagales</taxon>
        <taxon>Chitinophagaceae</taxon>
        <taxon>Chitinophaga</taxon>
    </lineage>
</organism>
<dbReference type="Pfam" id="PF13637">
    <property type="entry name" value="Ank_4"/>
    <property type="match status" value="1"/>
</dbReference>
<evidence type="ECO:0000313" key="4">
    <source>
        <dbReference type="EMBL" id="SEA20485.1"/>
    </source>
</evidence>
<dbReference type="SUPFAM" id="SSF48403">
    <property type="entry name" value="Ankyrin repeat"/>
    <property type="match status" value="1"/>
</dbReference>
<dbReference type="SMART" id="SM00248">
    <property type="entry name" value="ANK"/>
    <property type="match status" value="5"/>
</dbReference>
<dbReference type="InterPro" id="IPR036770">
    <property type="entry name" value="Ankyrin_rpt-contain_sf"/>
</dbReference>
<dbReference type="Proteomes" id="UP000199656">
    <property type="component" value="Unassembled WGS sequence"/>
</dbReference>
<name>A0A1H3ZA25_9BACT</name>
<proteinExistence type="predicted"/>
<dbReference type="AlphaFoldDB" id="A0A1H3ZA25"/>
<keyword evidence="2 3" id="KW-0040">ANK repeat</keyword>
<dbReference type="STRING" id="408074.SAMN05660909_01113"/>
<sequence length="354" mass="40727">MKLFGPTATLTEIATLVMNEDIEALEKEVAKGLDINAPIQVTERVAETPIILALSENKKKVIDWLLSKNVELNQEDNPAILMASSNCDAKTVKLLIEKGANVNARHKIGKTAMNNALYGNQYEVIMLLLENGYDLKNDGSALRQAVSNRQRHAIEIFLDYGIDVNFCKPDMVYPYNSTPVHVAAANNDLATVKWLVEHGADVTIKDKYGERPYNCAVEHKNEEMKAFIRSLEPERWHNEEQRILDLKSYKIPEDLLKILRSDQRRIELPGNKYVQFIEFNSLLDVKEVNWNKHKFLDLLKEVDNYGSDGFLVWYPRKKCLAFADYEHGEFRELCSLKEFFSDPSVQIDKIFEHY</sequence>
<keyword evidence="5" id="KW-1185">Reference proteome</keyword>
<evidence type="ECO:0000313" key="5">
    <source>
        <dbReference type="Proteomes" id="UP000199656"/>
    </source>
</evidence>
<dbReference type="EMBL" id="FNRL01000004">
    <property type="protein sequence ID" value="SEA20485.1"/>
    <property type="molecule type" value="Genomic_DNA"/>
</dbReference>
<evidence type="ECO:0000256" key="2">
    <source>
        <dbReference type="ARBA" id="ARBA00023043"/>
    </source>
</evidence>
<dbReference type="Pfam" id="PF12796">
    <property type="entry name" value="Ank_2"/>
    <property type="match status" value="1"/>
</dbReference>
<dbReference type="InterPro" id="IPR002110">
    <property type="entry name" value="Ankyrin_rpt"/>
</dbReference>
<keyword evidence="1" id="KW-0677">Repeat</keyword>
<dbReference type="RefSeq" id="WP_089759514.1">
    <property type="nucleotide sequence ID" value="NZ_BKAT01000005.1"/>
</dbReference>
<feature type="repeat" description="ANK" evidence="3">
    <location>
        <begin position="75"/>
        <end position="107"/>
    </location>
</feature>
<dbReference type="PANTHER" id="PTHR24126:SF14">
    <property type="entry name" value="ANK_REP_REGION DOMAIN-CONTAINING PROTEIN"/>
    <property type="match status" value="1"/>
</dbReference>
<dbReference type="OrthoDB" id="407974at2"/>
<dbReference type="Gene3D" id="1.25.40.20">
    <property type="entry name" value="Ankyrin repeat-containing domain"/>
    <property type="match status" value="1"/>
</dbReference>
<gene>
    <name evidence="4" type="ORF">SAMN05660909_01113</name>
</gene>
<dbReference type="PANTHER" id="PTHR24126">
    <property type="entry name" value="ANKYRIN REPEAT, PH AND SEC7 DOMAIN CONTAINING PROTEIN SECG-RELATED"/>
    <property type="match status" value="1"/>
</dbReference>
<feature type="repeat" description="ANK" evidence="3">
    <location>
        <begin position="175"/>
        <end position="207"/>
    </location>
</feature>